<dbReference type="InterPro" id="IPR050387">
    <property type="entry name" value="Hedgehog_Signaling"/>
</dbReference>
<keyword evidence="12" id="KW-0106">Calcium</keyword>
<comment type="similarity">
    <text evidence="3">Belongs to the hedgehog family.</text>
</comment>
<proteinExistence type="inferred from homology"/>
<dbReference type="FunFam" id="3.30.1380.10:FF:000005">
    <property type="entry name" value="Sonic hedgehog signaling molecule"/>
    <property type="match status" value="1"/>
</dbReference>
<dbReference type="InterPro" id="IPR000320">
    <property type="entry name" value="Hedgehog_signalling_dom"/>
</dbReference>
<dbReference type="GO" id="GO:0005113">
    <property type="term" value="F:patched binding"/>
    <property type="evidence" value="ECO:0007669"/>
    <property type="project" value="TreeGrafter"/>
</dbReference>
<dbReference type="GO" id="GO:0008233">
    <property type="term" value="F:peptidase activity"/>
    <property type="evidence" value="ECO:0007669"/>
    <property type="project" value="UniProtKB-KW"/>
</dbReference>
<keyword evidence="4" id="KW-0217">Developmental protein</keyword>
<accession>A0AAV6ZSL4</accession>
<name>A0AAV6ZSL4_ENGPU</name>
<gene>
    <name evidence="16" type="ORF">GDO81_025005</name>
</gene>
<dbReference type="SUPFAM" id="SSF55166">
    <property type="entry name" value="Hedgehog/DD-peptidase"/>
    <property type="match status" value="1"/>
</dbReference>
<dbReference type="Pfam" id="PF01085">
    <property type="entry name" value="HH_signal"/>
    <property type="match status" value="1"/>
</dbReference>
<dbReference type="GO" id="GO:0007224">
    <property type="term" value="P:smoothened signaling pathway"/>
    <property type="evidence" value="ECO:0007669"/>
    <property type="project" value="TreeGrafter"/>
</dbReference>
<feature type="compositionally biased region" description="Basic residues" evidence="14">
    <location>
        <begin position="228"/>
        <end position="242"/>
    </location>
</feature>
<evidence type="ECO:0000256" key="5">
    <source>
        <dbReference type="ARBA" id="ARBA00022475"/>
    </source>
</evidence>
<feature type="domain" description="Hedgehog N-terminal signalling" evidence="15">
    <location>
        <begin position="24"/>
        <end position="109"/>
    </location>
</feature>
<feature type="compositionally biased region" description="Basic and acidic residues" evidence="14">
    <location>
        <begin position="218"/>
        <end position="227"/>
    </location>
</feature>
<keyword evidence="13" id="KW-0472">Membrane</keyword>
<evidence type="ECO:0000256" key="3">
    <source>
        <dbReference type="ARBA" id="ARBA00010649"/>
    </source>
</evidence>
<evidence type="ECO:0000256" key="8">
    <source>
        <dbReference type="ARBA" id="ARBA00022723"/>
    </source>
</evidence>
<dbReference type="GO" id="GO:0005615">
    <property type="term" value="C:extracellular space"/>
    <property type="evidence" value="ECO:0007669"/>
    <property type="project" value="TreeGrafter"/>
</dbReference>
<keyword evidence="9" id="KW-0378">Hydrolase</keyword>
<dbReference type="GO" id="GO:0006508">
    <property type="term" value="P:proteolysis"/>
    <property type="evidence" value="ECO:0007669"/>
    <property type="project" value="UniProtKB-KW"/>
</dbReference>
<comment type="caution">
    <text evidence="16">The sequence shown here is derived from an EMBL/GenBank/DDBJ whole genome shotgun (WGS) entry which is preliminary data.</text>
</comment>
<evidence type="ECO:0000256" key="4">
    <source>
        <dbReference type="ARBA" id="ARBA00022473"/>
    </source>
</evidence>
<evidence type="ECO:0000256" key="11">
    <source>
        <dbReference type="ARBA" id="ARBA00022833"/>
    </source>
</evidence>
<dbReference type="GO" id="GO:0010468">
    <property type="term" value="P:regulation of gene expression"/>
    <property type="evidence" value="ECO:0007669"/>
    <property type="project" value="TreeGrafter"/>
</dbReference>
<dbReference type="InterPro" id="IPR001657">
    <property type="entry name" value="Hedgehog"/>
</dbReference>
<feature type="region of interest" description="Disordered" evidence="14">
    <location>
        <begin position="116"/>
        <end position="242"/>
    </location>
</feature>
<dbReference type="PANTHER" id="PTHR11889">
    <property type="entry name" value="HEDGEHOG"/>
    <property type="match status" value="1"/>
</dbReference>
<organism evidence="16 17">
    <name type="scientific">Engystomops pustulosus</name>
    <name type="common">Tungara frog</name>
    <name type="synonym">Physalaemus pustulosus</name>
    <dbReference type="NCBI Taxonomy" id="76066"/>
    <lineage>
        <taxon>Eukaryota</taxon>
        <taxon>Metazoa</taxon>
        <taxon>Chordata</taxon>
        <taxon>Craniata</taxon>
        <taxon>Vertebrata</taxon>
        <taxon>Euteleostomi</taxon>
        <taxon>Amphibia</taxon>
        <taxon>Batrachia</taxon>
        <taxon>Anura</taxon>
        <taxon>Neobatrachia</taxon>
        <taxon>Hyloidea</taxon>
        <taxon>Leptodactylidae</taxon>
        <taxon>Leiuperinae</taxon>
        <taxon>Engystomops</taxon>
    </lineage>
</organism>
<evidence type="ECO:0000256" key="7">
    <source>
        <dbReference type="ARBA" id="ARBA00022670"/>
    </source>
</evidence>
<dbReference type="EMBL" id="WNYA01000048">
    <property type="protein sequence ID" value="KAG8550499.1"/>
    <property type="molecule type" value="Genomic_DNA"/>
</dbReference>
<evidence type="ECO:0000313" key="17">
    <source>
        <dbReference type="Proteomes" id="UP000824782"/>
    </source>
</evidence>
<keyword evidence="8" id="KW-0479">Metal-binding</keyword>
<evidence type="ECO:0000256" key="1">
    <source>
        <dbReference type="ARBA" id="ARBA00004236"/>
    </source>
</evidence>
<dbReference type="InterPro" id="IPR009045">
    <property type="entry name" value="Zn_M74/Hedgehog-like"/>
</dbReference>
<evidence type="ECO:0000256" key="2">
    <source>
        <dbReference type="ARBA" id="ARBA00004613"/>
    </source>
</evidence>
<sequence length="242" mass="27301">MSSNSSRCSSLPCTMMVAVLYTLMRCKDRLNSLAISVMNQWPGIKLRVTEGWDEDGHHSDPESLHYEGRAVDITTSDRDRSKYGMLARLAVEAGFDWVFYESKAHIHCSVKSEHHAYGNSPTAHQDNVWKSSAGKSRSEEAQDPHSVWRTQGAADVQAEGRDDPWDNHLRTQVAEELGSTSFKELTKKKKKGERKQKKQKKGKNPGGDEKKAKKRKNEGKNTSDKASRKARKKGKGRVMKEN</sequence>
<dbReference type="PANTHER" id="PTHR11889:SF39">
    <property type="entry name" value="INDIAN HEDGEHOG PROTEIN"/>
    <property type="match status" value="1"/>
</dbReference>
<evidence type="ECO:0000256" key="13">
    <source>
        <dbReference type="ARBA" id="ARBA00023136"/>
    </source>
</evidence>
<protein>
    <recommendedName>
        <fullName evidence="15">Hedgehog N-terminal signalling domain-containing protein</fullName>
    </recommendedName>
</protein>
<reference evidence="16" key="1">
    <citation type="thesis" date="2020" institute="ProQuest LLC" country="789 East Eisenhower Parkway, Ann Arbor, MI, USA">
        <title>Comparative Genomics and Chromosome Evolution.</title>
        <authorList>
            <person name="Mudd A.B."/>
        </authorList>
    </citation>
    <scope>NUCLEOTIDE SEQUENCE</scope>
    <source>
        <strain evidence="16">237g6f4</strain>
        <tissue evidence="16">Blood</tissue>
    </source>
</reference>
<dbReference type="AlphaFoldDB" id="A0AAV6ZSL4"/>
<dbReference type="GO" id="GO:0001708">
    <property type="term" value="P:cell fate specification"/>
    <property type="evidence" value="ECO:0007669"/>
    <property type="project" value="TreeGrafter"/>
</dbReference>
<evidence type="ECO:0000256" key="6">
    <source>
        <dbReference type="ARBA" id="ARBA00022525"/>
    </source>
</evidence>
<dbReference type="Gene3D" id="3.30.1380.10">
    <property type="match status" value="1"/>
</dbReference>
<dbReference type="GO" id="GO:0005886">
    <property type="term" value="C:plasma membrane"/>
    <property type="evidence" value="ECO:0007669"/>
    <property type="project" value="UniProtKB-SubCell"/>
</dbReference>
<keyword evidence="17" id="KW-1185">Reference proteome</keyword>
<dbReference type="PRINTS" id="PR00632">
    <property type="entry name" value="SONICHHOG"/>
</dbReference>
<keyword evidence="7" id="KW-0645">Protease</keyword>
<keyword evidence="6" id="KW-0964">Secreted</keyword>
<evidence type="ECO:0000256" key="9">
    <source>
        <dbReference type="ARBA" id="ARBA00022801"/>
    </source>
</evidence>
<evidence type="ECO:0000259" key="15">
    <source>
        <dbReference type="Pfam" id="PF01085"/>
    </source>
</evidence>
<feature type="compositionally biased region" description="Basic and acidic residues" evidence="14">
    <location>
        <begin position="158"/>
        <end position="169"/>
    </location>
</feature>
<dbReference type="Proteomes" id="UP000824782">
    <property type="component" value="Unassembled WGS sequence"/>
</dbReference>
<evidence type="ECO:0000256" key="14">
    <source>
        <dbReference type="SAM" id="MobiDB-lite"/>
    </source>
</evidence>
<keyword evidence="10" id="KW-0068">Autocatalytic cleavage</keyword>
<keyword evidence="11" id="KW-0862">Zinc</keyword>
<comment type="subcellular location">
    <subcellularLocation>
        <location evidence="1">Cell membrane</location>
    </subcellularLocation>
    <subcellularLocation>
        <location evidence="2">Secreted</location>
    </subcellularLocation>
</comment>
<feature type="compositionally biased region" description="Basic residues" evidence="14">
    <location>
        <begin position="186"/>
        <end position="203"/>
    </location>
</feature>
<dbReference type="GO" id="GO:0005509">
    <property type="term" value="F:calcium ion binding"/>
    <property type="evidence" value="ECO:0007669"/>
    <property type="project" value="TreeGrafter"/>
</dbReference>
<evidence type="ECO:0000256" key="12">
    <source>
        <dbReference type="ARBA" id="ARBA00022837"/>
    </source>
</evidence>
<feature type="compositionally biased region" description="Polar residues" evidence="14">
    <location>
        <begin position="119"/>
        <end position="135"/>
    </location>
</feature>
<evidence type="ECO:0000256" key="10">
    <source>
        <dbReference type="ARBA" id="ARBA00022813"/>
    </source>
</evidence>
<keyword evidence="5" id="KW-1003">Cell membrane</keyword>
<evidence type="ECO:0000313" key="16">
    <source>
        <dbReference type="EMBL" id="KAG8550499.1"/>
    </source>
</evidence>
<dbReference type="GO" id="GO:0007267">
    <property type="term" value="P:cell-cell signaling"/>
    <property type="evidence" value="ECO:0007669"/>
    <property type="project" value="InterPro"/>
</dbReference>